<comment type="subcellular location">
    <subcellularLocation>
        <location evidence="2">Cell membrane</location>
        <topology evidence="2">Multi-pass membrane protein</topology>
    </subcellularLocation>
</comment>
<keyword evidence="7" id="KW-0479">Metal-binding</keyword>
<protein>
    <submittedName>
        <fullName evidence="15">Cytochrome b561</fullName>
    </submittedName>
</protein>
<dbReference type="GO" id="GO:0005886">
    <property type="term" value="C:plasma membrane"/>
    <property type="evidence" value="ECO:0007669"/>
    <property type="project" value="UniProtKB-SubCell"/>
</dbReference>
<dbReference type="EMBL" id="SMAI01000001">
    <property type="protein sequence ID" value="TCT07525.1"/>
    <property type="molecule type" value="Genomic_DNA"/>
</dbReference>
<name>A0A4R3M857_9HYPH</name>
<dbReference type="GO" id="GO:0046872">
    <property type="term" value="F:metal ion binding"/>
    <property type="evidence" value="ECO:0007669"/>
    <property type="project" value="UniProtKB-KW"/>
</dbReference>
<evidence type="ECO:0000256" key="13">
    <source>
        <dbReference type="SAM" id="Phobius"/>
    </source>
</evidence>
<evidence type="ECO:0000313" key="15">
    <source>
        <dbReference type="EMBL" id="TCT07525.1"/>
    </source>
</evidence>
<evidence type="ECO:0000256" key="11">
    <source>
        <dbReference type="ARBA" id="ARBA00023136"/>
    </source>
</evidence>
<keyword evidence="9 13" id="KW-1133">Transmembrane helix</keyword>
<reference evidence="15 16" key="1">
    <citation type="submission" date="2019-03" db="EMBL/GenBank/DDBJ databases">
        <title>Genomic Encyclopedia of Type Strains, Phase IV (KMG-IV): sequencing the most valuable type-strain genomes for metagenomic binning, comparative biology and taxonomic classification.</title>
        <authorList>
            <person name="Goeker M."/>
        </authorList>
    </citation>
    <scope>NUCLEOTIDE SEQUENCE [LARGE SCALE GENOMIC DNA]</scope>
    <source>
        <strain evidence="15 16">DSM 9035</strain>
    </source>
</reference>
<comment type="cofactor">
    <cofactor evidence="1">
        <name>heme b</name>
        <dbReference type="ChEBI" id="CHEBI:60344"/>
    </cofactor>
</comment>
<dbReference type="InterPro" id="IPR011577">
    <property type="entry name" value="Cyt_b561_bac/Ni-Hgenase"/>
</dbReference>
<sequence>MDNGTITPYARPARWIHWINAALVLLVIPFGFVMVRLPAGAAQNQVFDLHRSIGFAILCLAVVRVAVRIAYGAPPPAPGLPHWQRVASQATHHLLYVLIFLMPLLGWGASSAFGAQVSVFGLFTLPDLVPKDEALSRFFGGAHVYLGFFMTALVALHIGAALMHGIVRRDGVLSRMLPGLSRT</sequence>
<keyword evidence="16" id="KW-1185">Reference proteome</keyword>
<evidence type="ECO:0000256" key="8">
    <source>
        <dbReference type="ARBA" id="ARBA00022982"/>
    </source>
</evidence>
<feature type="domain" description="Cytochrome b561 bacterial/Ni-hydrogenase" evidence="14">
    <location>
        <begin position="9"/>
        <end position="179"/>
    </location>
</feature>
<dbReference type="PANTHER" id="PTHR30529">
    <property type="entry name" value="CYTOCHROME B561"/>
    <property type="match status" value="1"/>
</dbReference>
<keyword evidence="3" id="KW-0813">Transport</keyword>
<dbReference type="InterPro" id="IPR016174">
    <property type="entry name" value="Di-haem_cyt_TM"/>
</dbReference>
<evidence type="ECO:0000256" key="3">
    <source>
        <dbReference type="ARBA" id="ARBA00022448"/>
    </source>
</evidence>
<dbReference type="AlphaFoldDB" id="A0A4R3M857"/>
<proteinExistence type="inferred from homology"/>
<keyword evidence="4" id="KW-1003">Cell membrane</keyword>
<evidence type="ECO:0000256" key="9">
    <source>
        <dbReference type="ARBA" id="ARBA00022989"/>
    </source>
</evidence>
<feature type="transmembrane region" description="Helical" evidence="13">
    <location>
        <begin position="94"/>
        <end position="123"/>
    </location>
</feature>
<keyword evidence="5" id="KW-0349">Heme</keyword>
<dbReference type="Gene3D" id="1.20.950.20">
    <property type="entry name" value="Transmembrane di-heme cytochromes, Chain C"/>
    <property type="match status" value="1"/>
</dbReference>
<evidence type="ECO:0000313" key="16">
    <source>
        <dbReference type="Proteomes" id="UP000294664"/>
    </source>
</evidence>
<evidence type="ECO:0000256" key="12">
    <source>
        <dbReference type="ARBA" id="ARBA00037975"/>
    </source>
</evidence>
<dbReference type="SUPFAM" id="SSF81342">
    <property type="entry name" value="Transmembrane di-heme cytochromes"/>
    <property type="match status" value="1"/>
</dbReference>
<feature type="transmembrane region" description="Helical" evidence="13">
    <location>
        <begin position="53"/>
        <end position="73"/>
    </location>
</feature>
<evidence type="ECO:0000256" key="2">
    <source>
        <dbReference type="ARBA" id="ARBA00004651"/>
    </source>
</evidence>
<dbReference type="GO" id="GO:0009055">
    <property type="term" value="F:electron transfer activity"/>
    <property type="evidence" value="ECO:0007669"/>
    <property type="project" value="InterPro"/>
</dbReference>
<evidence type="ECO:0000256" key="7">
    <source>
        <dbReference type="ARBA" id="ARBA00022723"/>
    </source>
</evidence>
<comment type="similarity">
    <text evidence="12">Belongs to the cytochrome b561 family.</text>
</comment>
<dbReference type="GO" id="GO:0022904">
    <property type="term" value="P:respiratory electron transport chain"/>
    <property type="evidence" value="ECO:0007669"/>
    <property type="project" value="InterPro"/>
</dbReference>
<organism evidence="15 16">
    <name type="scientific">Aquabacter spiritensis</name>
    <dbReference type="NCBI Taxonomy" id="933073"/>
    <lineage>
        <taxon>Bacteria</taxon>
        <taxon>Pseudomonadati</taxon>
        <taxon>Pseudomonadota</taxon>
        <taxon>Alphaproteobacteria</taxon>
        <taxon>Hyphomicrobiales</taxon>
        <taxon>Xanthobacteraceae</taxon>
        <taxon>Aquabacter</taxon>
    </lineage>
</organism>
<comment type="caution">
    <text evidence="15">The sequence shown here is derived from an EMBL/GenBank/DDBJ whole genome shotgun (WGS) entry which is preliminary data.</text>
</comment>
<dbReference type="Proteomes" id="UP000294664">
    <property type="component" value="Unassembled WGS sequence"/>
</dbReference>
<evidence type="ECO:0000256" key="6">
    <source>
        <dbReference type="ARBA" id="ARBA00022692"/>
    </source>
</evidence>
<feature type="transmembrane region" description="Helical" evidence="13">
    <location>
        <begin position="15"/>
        <end position="33"/>
    </location>
</feature>
<feature type="transmembrane region" description="Helical" evidence="13">
    <location>
        <begin position="143"/>
        <end position="167"/>
    </location>
</feature>
<dbReference type="GO" id="GO:0020037">
    <property type="term" value="F:heme binding"/>
    <property type="evidence" value="ECO:0007669"/>
    <property type="project" value="TreeGrafter"/>
</dbReference>
<keyword evidence="6 13" id="KW-0812">Transmembrane</keyword>
<dbReference type="PANTHER" id="PTHR30529:SF1">
    <property type="entry name" value="CYTOCHROME B561 HOMOLOG 2"/>
    <property type="match status" value="1"/>
</dbReference>
<accession>A0A4R3M857</accession>
<keyword evidence="11 13" id="KW-0472">Membrane</keyword>
<keyword evidence="8" id="KW-0249">Electron transport</keyword>
<dbReference type="OrthoDB" id="1247465at2"/>
<dbReference type="InterPro" id="IPR052168">
    <property type="entry name" value="Cytochrome_b561_oxidase"/>
</dbReference>
<gene>
    <name evidence="15" type="ORF">EDC64_10143</name>
</gene>
<dbReference type="Pfam" id="PF01292">
    <property type="entry name" value="Ni_hydr_CYTB"/>
    <property type="match status" value="1"/>
</dbReference>
<evidence type="ECO:0000259" key="14">
    <source>
        <dbReference type="Pfam" id="PF01292"/>
    </source>
</evidence>
<evidence type="ECO:0000256" key="10">
    <source>
        <dbReference type="ARBA" id="ARBA00023004"/>
    </source>
</evidence>
<evidence type="ECO:0000256" key="4">
    <source>
        <dbReference type="ARBA" id="ARBA00022475"/>
    </source>
</evidence>
<dbReference type="RefSeq" id="WP_132028310.1">
    <property type="nucleotide sequence ID" value="NZ_SMAI01000001.1"/>
</dbReference>
<evidence type="ECO:0000256" key="5">
    <source>
        <dbReference type="ARBA" id="ARBA00022617"/>
    </source>
</evidence>
<evidence type="ECO:0000256" key="1">
    <source>
        <dbReference type="ARBA" id="ARBA00001970"/>
    </source>
</evidence>
<keyword evidence="10" id="KW-0408">Iron</keyword>